<feature type="transmembrane region" description="Helical" evidence="9">
    <location>
        <begin position="1022"/>
        <end position="1047"/>
    </location>
</feature>
<dbReference type="InterPro" id="IPR025857">
    <property type="entry name" value="MacB_PCD"/>
</dbReference>
<feature type="transmembrane region" description="Helical" evidence="9">
    <location>
        <begin position="41"/>
        <end position="73"/>
    </location>
</feature>
<dbReference type="InterPro" id="IPR018060">
    <property type="entry name" value="HTH_AraC"/>
</dbReference>
<feature type="transmembrane region" description="Helical" evidence="9">
    <location>
        <begin position="93"/>
        <end position="116"/>
    </location>
</feature>
<keyword evidence="6" id="KW-0238">DNA-binding</keyword>
<dbReference type="Pfam" id="PF12833">
    <property type="entry name" value="HTH_18"/>
    <property type="match status" value="1"/>
</dbReference>
<proteinExistence type="predicted"/>
<dbReference type="Pfam" id="PF02687">
    <property type="entry name" value="FtsX"/>
    <property type="match status" value="2"/>
</dbReference>
<feature type="transmembrane region" description="Helical" evidence="9">
    <location>
        <begin position="767"/>
        <end position="790"/>
    </location>
</feature>
<dbReference type="PROSITE" id="PS00041">
    <property type="entry name" value="HTH_ARAC_FAMILY_1"/>
    <property type="match status" value="1"/>
</dbReference>
<dbReference type="InterPro" id="IPR009057">
    <property type="entry name" value="Homeodomain-like_sf"/>
</dbReference>
<feature type="transmembrane region" description="Helical" evidence="9">
    <location>
        <begin position="6"/>
        <end position="29"/>
    </location>
</feature>
<dbReference type="InterPro" id="IPR003838">
    <property type="entry name" value="ABC3_permease_C"/>
</dbReference>
<evidence type="ECO:0000259" key="10">
    <source>
        <dbReference type="PROSITE" id="PS01124"/>
    </source>
</evidence>
<dbReference type="PROSITE" id="PS01124">
    <property type="entry name" value="HTH_ARAC_FAMILY_2"/>
    <property type="match status" value="1"/>
</dbReference>
<dbReference type="SMART" id="SM00342">
    <property type="entry name" value="HTH_ARAC"/>
    <property type="match status" value="1"/>
</dbReference>
<feature type="transmembrane region" description="Helical" evidence="9">
    <location>
        <begin position="1108"/>
        <end position="1131"/>
    </location>
</feature>
<feature type="domain" description="HTH araC/xylS-type" evidence="10">
    <location>
        <begin position="202"/>
        <end position="306"/>
    </location>
</feature>
<feature type="transmembrane region" description="Helical" evidence="9">
    <location>
        <begin position="675"/>
        <end position="703"/>
    </location>
</feature>
<feature type="transmembrane region" description="Helical" evidence="9">
    <location>
        <begin position="365"/>
        <end position="386"/>
    </location>
</feature>
<keyword evidence="8" id="KW-0804">Transcription</keyword>
<dbReference type="PANTHER" id="PTHR30572">
    <property type="entry name" value="MEMBRANE COMPONENT OF TRANSPORTER-RELATED"/>
    <property type="match status" value="1"/>
</dbReference>
<evidence type="ECO:0000313" key="11">
    <source>
        <dbReference type="EMBL" id="MFC0518725.1"/>
    </source>
</evidence>
<keyword evidence="2" id="KW-1003">Cell membrane</keyword>
<keyword evidence="3 9" id="KW-0812">Transmembrane</keyword>
<dbReference type="InterPro" id="IPR050250">
    <property type="entry name" value="Macrolide_Exporter_MacB"/>
</dbReference>
<evidence type="ECO:0000256" key="9">
    <source>
        <dbReference type="SAM" id="Phobius"/>
    </source>
</evidence>
<feature type="transmembrane region" description="Helical" evidence="9">
    <location>
        <begin position="1074"/>
        <end position="1093"/>
    </location>
</feature>
<evidence type="ECO:0000256" key="4">
    <source>
        <dbReference type="ARBA" id="ARBA00022989"/>
    </source>
</evidence>
<evidence type="ECO:0000256" key="3">
    <source>
        <dbReference type="ARBA" id="ARBA00022692"/>
    </source>
</evidence>
<dbReference type="Pfam" id="PF12704">
    <property type="entry name" value="MacB_PCD"/>
    <property type="match status" value="1"/>
</dbReference>
<evidence type="ECO:0000256" key="6">
    <source>
        <dbReference type="ARBA" id="ARBA00023125"/>
    </source>
</evidence>
<dbReference type="PANTHER" id="PTHR30572:SF18">
    <property type="entry name" value="ABC-TYPE MACROLIDE FAMILY EXPORT SYSTEM PERMEASE COMPONENT 2"/>
    <property type="match status" value="1"/>
</dbReference>
<dbReference type="InterPro" id="IPR018062">
    <property type="entry name" value="HTH_AraC-typ_CS"/>
</dbReference>
<evidence type="ECO:0000256" key="2">
    <source>
        <dbReference type="ARBA" id="ARBA00022475"/>
    </source>
</evidence>
<name>A0ABV6LGV8_9SPHI</name>
<feature type="transmembrane region" description="Helical" evidence="9">
    <location>
        <begin position="630"/>
        <end position="654"/>
    </location>
</feature>
<keyword evidence="7 9" id="KW-0472">Membrane</keyword>
<feature type="transmembrane region" description="Helical" evidence="9">
    <location>
        <begin position="137"/>
        <end position="158"/>
    </location>
</feature>
<accession>A0ABV6LGV8</accession>
<dbReference type="SUPFAM" id="SSF46689">
    <property type="entry name" value="Homeodomain-like"/>
    <property type="match status" value="1"/>
</dbReference>
<keyword evidence="12" id="KW-1185">Reference proteome</keyword>
<evidence type="ECO:0000256" key="1">
    <source>
        <dbReference type="ARBA" id="ARBA00004651"/>
    </source>
</evidence>
<dbReference type="EMBL" id="JBHLTS010000079">
    <property type="protein sequence ID" value="MFC0518725.1"/>
    <property type="molecule type" value="Genomic_DNA"/>
</dbReference>
<comment type="caution">
    <text evidence="11">The sequence shown here is derived from an EMBL/GenBank/DDBJ whole genome shotgun (WGS) entry which is preliminary data.</text>
</comment>
<gene>
    <name evidence="11" type="ORF">ACFFGT_31210</name>
</gene>
<reference evidence="11 12" key="1">
    <citation type="submission" date="2024-09" db="EMBL/GenBank/DDBJ databases">
        <authorList>
            <person name="Sun Q."/>
            <person name="Mori K."/>
        </authorList>
    </citation>
    <scope>NUCLEOTIDE SEQUENCE [LARGE SCALE GENOMIC DNA]</scope>
    <source>
        <strain evidence="11 12">NCAIM B.02415</strain>
    </source>
</reference>
<sequence>MNPDIFHINLYHVAAMATLFSGFTLALLLAFAKRDGQTANLFLSAALTVIILKTGGLSPIFLPALGPLLYFYVRQLTSPNLKFGRMDVLHFCPLLVAYWMPGWLVLISVVIYLYLAHRLIQHFYNRLQPVLMDRPRFAFHRLGKTLHLLAFLCILWLFNDVLSFTVAFVLIGVAAEVMLKLDSSTQPATPITDRYNAKEKSRRLKEAVAANRFYEDAELTLTSLAVKLSIHPHDLSRIINVGMEKNFSDFINEFRVREIVRKMQDPSCDRLTLLGIAYESGFNSKTTFNRVFKEMTGKTPVEYKSSLAKEVSIDKLAPPPHVSPVILRSGSPAGWAPVKLNRNYMIRNYLKIAFRTLAKQKTLSFINIFGLSVGIACFSLFMLYAINEFSFDGFHKNAANTYLVLDANGKQNIKALEGVIYTPMPLGPAMKQELPGIENYVRYIQPYETFVKIKNEVRRENLAYADSSFFHVFSFKFKYGNAKSAINGLHSIVLTEKTAERLFGKTNAIGESFQVKIGDALETFIVTAIAENPPSNSSFQYSMLINFDCFANTRSGKMGAHDWWMNLFVTMVQLKPGSTLANDNKLFANFWHRHFQAAGSGGYNLVPIKDMHTSPALVGIKISPVDPKSIWILLSIAAGVLLIACINFTTLSIGRSASRAKEVGVRKVIGGTKKALVVQFLTESLLLAFFSTLIGLALVYLLLPYFNQLSGRELSFSFLQFPQLTGLIAGLVLIVGLLSGCYPALVLSGFNTVDVLKAKIKLGGANFFTKALVTFQFVLSATLIVSAIIITQQLRYMESRNPGFDKENVLVVETFGVSDAKHLFPLFKQELSGHPGISGLAGADNGLGEHEGTGFTDFSYQGKAINTKQFHIDPDYIPTLGMHLLAGRNFDPAIASDTVNAVIINESMMNELGWGPENCTGRQLEGYGNQSFKNPTVIGVVRDFNYEPLTDRVQPALFHQFARGGESLNSFYVRLQPGNPSKALAVIHSAWKKIAPDYPLQYNFLDEDINRFYKAETRLGNIISWAGGIAIFLGCLGLLGLSALAVVNRTKEIGIRKVLGASVSTIISLISKDFLRLVVVAFFISTPITWWLMNKWLQAYVYRINIEWWVFGISCVAIISVALLTVCFQAIKAAISNPVKSLRSE</sequence>
<feature type="transmembrane region" description="Helical" evidence="9">
    <location>
        <begin position="723"/>
        <end position="747"/>
    </location>
</feature>
<feature type="transmembrane region" description="Helical" evidence="9">
    <location>
        <begin position="164"/>
        <end position="181"/>
    </location>
</feature>
<evidence type="ECO:0000256" key="8">
    <source>
        <dbReference type="ARBA" id="ARBA00023163"/>
    </source>
</evidence>
<evidence type="ECO:0000256" key="5">
    <source>
        <dbReference type="ARBA" id="ARBA00023015"/>
    </source>
</evidence>
<keyword evidence="4 9" id="KW-1133">Transmembrane helix</keyword>
<organism evidence="11 12">
    <name type="scientific">Mucilaginibacter angelicae</name>
    <dbReference type="NCBI Taxonomy" id="869718"/>
    <lineage>
        <taxon>Bacteria</taxon>
        <taxon>Pseudomonadati</taxon>
        <taxon>Bacteroidota</taxon>
        <taxon>Sphingobacteriia</taxon>
        <taxon>Sphingobacteriales</taxon>
        <taxon>Sphingobacteriaceae</taxon>
        <taxon>Mucilaginibacter</taxon>
    </lineage>
</organism>
<evidence type="ECO:0000256" key="7">
    <source>
        <dbReference type="ARBA" id="ARBA00023136"/>
    </source>
</evidence>
<dbReference type="Gene3D" id="1.10.10.60">
    <property type="entry name" value="Homeodomain-like"/>
    <property type="match status" value="2"/>
</dbReference>
<keyword evidence="5" id="KW-0805">Transcription regulation</keyword>
<dbReference type="Proteomes" id="UP001589828">
    <property type="component" value="Unassembled WGS sequence"/>
</dbReference>
<evidence type="ECO:0000313" key="12">
    <source>
        <dbReference type="Proteomes" id="UP001589828"/>
    </source>
</evidence>
<comment type="subcellular location">
    <subcellularLocation>
        <location evidence="1">Cell membrane</location>
        <topology evidence="1">Multi-pass membrane protein</topology>
    </subcellularLocation>
</comment>
<protein>
    <submittedName>
        <fullName evidence="11">ABC transporter permease</fullName>
    </submittedName>
</protein>
<dbReference type="RefSeq" id="WP_377026434.1">
    <property type="nucleotide sequence ID" value="NZ_JBHLTS010000079.1"/>
</dbReference>